<dbReference type="GO" id="GO:0051301">
    <property type="term" value="P:cell division"/>
    <property type="evidence" value="ECO:0007669"/>
    <property type="project" value="UniProtKB-KW"/>
</dbReference>
<keyword evidence="1" id="KW-0963">Cytoplasm</keyword>
<feature type="compositionally biased region" description="Acidic residues" evidence="5">
    <location>
        <begin position="207"/>
        <end position="229"/>
    </location>
</feature>
<evidence type="ECO:0000313" key="7">
    <source>
        <dbReference type="Proteomes" id="UP000253941"/>
    </source>
</evidence>
<dbReference type="AlphaFoldDB" id="A0A369T815"/>
<dbReference type="Proteomes" id="UP000253941">
    <property type="component" value="Unassembled WGS sequence"/>
</dbReference>
<dbReference type="InterPro" id="IPR036390">
    <property type="entry name" value="WH_DNA-bd_sf"/>
</dbReference>
<evidence type="ECO:0000256" key="3">
    <source>
        <dbReference type="ARBA" id="ARBA00022829"/>
    </source>
</evidence>
<keyword evidence="7" id="KW-1185">Reference proteome</keyword>
<dbReference type="PANTHER" id="PTHR34298:SF2">
    <property type="entry name" value="SEGREGATION AND CONDENSATION PROTEIN B"/>
    <property type="match status" value="1"/>
</dbReference>
<gene>
    <name evidence="6" type="primary">scpB</name>
    <name evidence="6" type="ORF">DRB17_13140</name>
</gene>
<evidence type="ECO:0000256" key="4">
    <source>
        <dbReference type="ARBA" id="ARBA00023306"/>
    </source>
</evidence>
<sequence length="229" mass="25235">MSDDRFERLRILEAVLFASGQPRTPTELARHLPDGDDIEELLAELRTLYANRGIELRQIGKGWAFRTAEDLAGKLRIEQTVTRKLSRAAIETLAVVAYHQPVTRAEIEEIRGVGLSKGTLDTLLEADWIRPFGRRQTPGRPVTWGTTQAFLDHFGLSRIGDLPGIEELKAAGLIDARPALTALTARGELTEVGQGEDVESKGAAPQDAEDGLDPDFGEDLVPEDREDED</sequence>
<keyword evidence="4" id="KW-0131">Cell cycle</keyword>
<dbReference type="EMBL" id="QPMH01000012">
    <property type="protein sequence ID" value="RDD61418.1"/>
    <property type="molecule type" value="Genomic_DNA"/>
</dbReference>
<dbReference type="InterPro" id="IPR005234">
    <property type="entry name" value="ScpB_csome_segregation"/>
</dbReference>
<dbReference type="SUPFAM" id="SSF46785">
    <property type="entry name" value="Winged helix' DNA-binding domain"/>
    <property type="match status" value="2"/>
</dbReference>
<dbReference type="Gene3D" id="1.10.10.10">
    <property type="entry name" value="Winged helix-like DNA-binding domain superfamily/Winged helix DNA-binding domain"/>
    <property type="match status" value="2"/>
</dbReference>
<comment type="caution">
    <text evidence="6">The sequence shown here is derived from an EMBL/GenBank/DDBJ whole genome shotgun (WGS) entry which is preliminary data.</text>
</comment>
<proteinExistence type="predicted"/>
<dbReference type="GO" id="GO:0051304">
    <property type="term" value="P:chromosome separation"/>
    <property type="evidence" value="ECO:0007669"/>
    <property type="project" value="InterPro"/>
</dbReference>
<evidence type="ECO:0000313" key="6">
    <source>
        <dbReference type="EMBL" id="RDD61418.1"/>
    </source>
</evidence>
<feature type="region of interest" description="Disordered" evidence="5">
    <location>
        <begin position="187"/>
        <end position="229"/>
    </location>
</feature>
<dbReference type="NCBIfam" id="TIGR00281">
    <property type="entry name" value="SMC-Scp complex subunit ScpB"/>
    <property type="match status" value="1"/>
</dbReference>
<evidence type="ECO:0000256" key="2">
    <source>
        <dbReference type="ARBA" id="ARBA00022618"/>
    </source>
</evidence>
<dbReference type="RefSeq" id="WP_114582670.1">
    <property type="nucleotide sequence ID" value="NZ_QPMH01000012.1"/>
</dbReference>
<dbReference type="InterPro" id="IPR036388">
    <property type="entry name" value="WH-like_DNA-bd_sf"/>
</dbReference>
<protein>
    <submittedName>
        <fullName evidence="6">SMC-Scp complex subunit ScpB</fullName>
    </submittedName>
</protein>
<reference evidence="6 7" key="1">
    <citation type="submission" date="2018-07" db="EMBL/GenBank/DDBJ databases">
        <title>Venubactetium sediminum gen. nov., sp. nov., isolated from a marine solar saltern.</title>
        <authorList>
            <person name="Wang S."/>
        </authorList>
    </citation>
    <scope>NUCLEOTIDE SEQUENCE [LARGE SCALE GENOMIC DNA]</scope>
    <source>
        <strain evidence="6 7">WD2A32</strain>
    </source>
</reference>
<name>A0A369T815_9PROT</name>
<accession>A0A369T815</accession>
<organism evidence="6 7">
    <name type="scientific">Ferruginivarius sediminum</name>
    <dbReference type="NCBI Taxonomy" id="2661937"/>
    <lineage>
        <taxon>Bacteria</taxon>
        <taxon>Pseudomonadati</taxon>
        <taxon>Pseudomonadota</taxon>
        <taxon>Alphaproteobacteria</taxon>
        <taxon>Rhodospirillales</taxon>
        <taxon>Rhodospirillaceae</taxon>
        <taxon>Ferruginivarius</taxon>
    </lineage>
</organism>
<dbReference type="PANTHER" id="PTHR34298">
    <property type="entry name" value="SEGREGATION AND CONDENSATION PROTEIN B"/>
    <property type="match status" value="1"/>
</dbReference>
<evidence type="ECO:0000256" key="1">
    <source>
        <dbReference type="ARBA" id="ARBA00022490"/>
    </source>
</evidence>
<keyword evidence="2" id="KW-0132">Cell division</keyword>
<keyword evidence="3" id="KW-0159">Chromosome partition</keyword>
<evidence type="ECO:0000256" key="5">
    <source>
        <dbReference type="SAM" id="MobiDB-lite"/>
    </source>
</evidence>
<dbReference type="Pfam" id="PF04079">
    <property type="entry name" value="SMC_ScpB"/>
    <property type="match status" value="1"/>
</dbReference>